<gene>
    <name evidence="2" type="ORF">AAJ76_900016403</name>
</gene>
<keyword evidence="3" id="KW-1185">Reference proteome</keyword>
<dbReference type="RefSeq" id="XP_024331654.1">
    <property type="nucleotide sequence ID" value="XM_024476583.1"/>
</dbReference>
<proteinExistence type="predicted"/>
<protein>
    <submittedName>
        <fullName evidence="2">Uncharacterized protein</fullName>
    </submittedName>
</protein>
<evidence type="ECO:0000313" key="2">
    <source>
        <dbReference type="EMBL" id="KKO75912.1"/>
    </source>
</evidence>
<dbReference type="VEuPathDB" id="MicrosporidiaDB:G9O61_00g005000"/>
<sequence>MVKEKIAYGFVLLILILHHYKYFIRDIILQGISNYKLETLILHGIYPMDKEIDNEYANLLISNQKIFRVYNLSMILSLMMPVIVPFIRLL</sequence>
<keyword evidence="1" id="KW-0812">Transmembrane</keyword>
<reference evidence="2 3" key="1">
    <citation type="journal article" date="2015" name="Environ. Microbiol.">
        <title>Genome analyses suggest the presence of polyploidy and recent human-driven expansions in eight global populations of the honeybee pathogen Nosema ceranae.</title>
        <authorList>
            <person name="Pelin A."/>
            <person name="Selman M."/>
            <person name="Aris-Brosou S."/>
            <person name="Farinelli L."/>
            <person name="Corradi N."/>
        </authorList>
    </citation>
    <scope>NUCLEOTIDE SEQUENCE [LARGE SCALE GENOMIC DNA]</scope>
    <source>
        <strain evidence="2 3">PA08 1199</strain>
    </source>
</reference>
<evidence type="ECO:0000313" key="3">
    <source>
        <dbReference type="Proteomes" id="UP000034350"/>
    </source>
</evidence>
<accession>A0A0F9YTV0</accession>
<feature type="transmembrane region" description="Helical" evidence="1">
    <location>
        <begin position="6"/>
        <end position="24"/>
    </location>
</feature>
<feature type="transmembrane region" description="Helical" evidence="1">
    <location>
        <begin position="69"/>
        <end position="87"/>
    </location>
</feature>
<dbReference type="Proteomes" id="UP000034350">
    <property type="component" value="Unassembled WGS sequence"/>
</dbReference>
<keyword evidence="1" id="KW-1133">Transmembrane helix</keyword>
<dbReference type="AlphaFoldDB" id="A0A0F9YTV0"/>
<dbReference type="EMBL" id="JPQZ01000009">
    <property type="protein sequence ID" value="KKO75912.1"/>
    <property type="molecule type" value="Genomic_DNA"/>
</dbReference>
<organism evidence="2 3">
    <name type="scientific">Vairimorpha ceranae</name>
    <dbReference type="NCBI Taxonomy" id="40302"/>
    <lineage>
        <taxon>Eukaryota</taxon>
        <taxon>Fungi</taxon>
        <taxon>Fungi incertae sedis</taxon>
        <taxon>Microsporidia</taxon>
        <taxon>Nosematidae</taxon>
        <taxon>Vairimorpha</taxon>
    </lineage>
</organism>
<dbReference type="GeneID" id="36321538"/>
<dbReference type="VEuPathDB" id="MicrosporidiaDB:AAJ76_900016403"/>
<comment type="caution">
    <text evidence="2">The sequence shown here is derived from an EMBL/GenBank/DDBJ whole genome shotgun (WGS) entry which is preliminary data.</text>
</comment>
<evidence type="ECO:0000256" key="1">
    <source>
        <dbReference type="SAM" id="Phobius"/>
    </source>
</evidence>
<keyword evidence="1" id="KW-0472">Membrane</keyword>
<name>A0A0F9YTV0_9MICR</name>